<evidence type="ECO:0000256" key="2">
    <source>
        <dbReference type="SAM" id="Phobius"/>
    </source>
</evidence>
<evidence type="ECO:0000313" key="4">
    <source>
        <dbReference type="Proteomes" id="UP000327013"/>
    </source>
</evidence>
<dbReference type="SUPFAM" id="SSF46565">
    <property type="entry name" value="Chaperone J-domain"/>
    <property type="match status" value="1"/>
</dbReference>
<organism evidence="3 4">
    <name type="scientific">Carpinus fangiana</name>
    <dbReference type="NCBI Taxonomy" id="176857"/>
    <lineage>
        <taxon>Eukaryota</taxon>
        <taxon>Viridiplantae</taxon>
        <taxon>Streptophyta</taxon>
        <taxon>Embryophyta</taxon>
        <taxon>Tracheophyta</taxon>
        <taxon>Spermatophyta</taxon>
        <taxon>Magnoliopsida</taxon>
        <taxon>eudicotyledons</taxon>
        <taxon>Gunneridae</taxon>
        <taxon>Pentapetalae</taxon>
        <taxon>rosids</taxon>
        <taxon>fabids</taxon>
        <taxon>Fagales</taxon>
        <taxon>Betulaceae</taxon>
        <taxon>Carpinus</taxon>
    </lineage>
</organism>
<evidence type="ECO:0000256" key="1">
    <source>
        <dbReference type="SAM" id="MobiDB-lite"/>
    </source>
</evidence>
<dbReference type="Proteomes" id="UP000327013">
    <property type="component" value="Chromosome 7"/>
</dbReference>
<dbReference type="PANTHER" id="PTHR47726">
    <property type="entry name" value="NAD(P)H-QUINONE OXIDOREDUCTASE SUBUNIT U, CHLOROPLASTIC"/>
    <property type="match status" value="1"/>
</dbReference>
<protein>
    <recommendedName>
        <fullName evidence="5">J domain-containing protein</fullName>
    </recommendedName>
</protein>
<gene>
    <name evidence="3" type="ORF">FH972_018015</name>
</gene>
<evidence type="ECO:0008006" key="5">
    <source>
        <dbReference type="Google" id="ProtNLM"/>
    </source>
</evidence>
<feature type="transmembrane region" description="Helical" evidence="2">
    <location>
        <begin position="199"/>
        <end position="218"/>
    </location>
</feature>
<dbReference type="EMBL" id="CM017327">
    <property type="protein sequence ID" value="KAE8100088.1"/>
    <property type="molecule type" value="Genomic_DNA"/>
</dbReference>
<sequence>MAAVSSTTAALYISRKDFSTQTPMITGAISTNSITFATKLRRFHIRSSGELSADTSAADQADSSENPIEASKEPPSLISALNVERALRGIPITDVDHYGRLGLQRGCSSEQVTFAYQRKVEEMRNQGLNEEELDDRLELLKESYIILSSEEERRMYDWSLARSQDVERYVWPFEVDKTKTPKESPPMLQEPEDVGPTRLVGYFILGWLILSFIVSIALNQ</sequence>
<keyword evidence="2" id="KW-0472">Membrane</keyword>
<dbReference type="OrthoDB" id="2013770at2759"/>
<keyword evidence="2" id="KW-1133">Transmembrane helix</keyword>
<dbReference type="AlphaFoldDB" id="A0A5N6RL71"/>
<accession>A0A5N6RL71</accession>
<dbReference type="Gene3D" id="1.10.287.110">
    <property type="entry name" value="DnaJ domain"/>
    <property type="match status" value="1"/>
</dbReference>
<dbReference type="InterPro" id="IPR036869">
    <property type="entry name" value="J_dom_sf"/>
</dbReference>
<name>A0A5N6RL71_9ROSI</name>
<feature type="compositionally biased region" description="Low complexity" evidence="1">
    <location>
        <begin position="52"/>
        <end position="64"/>
    </location>
</feature>
<feature type="region of interest" description="Disordered" evidence="1">
    <location>
        <begin position="51"/>
        <end position="75"/>
    </location>
</feature>
<evidence type="ECO:0000313" key="3">
    <source>
        <dbReference type="EMBL" id="KAE8100088.1"/>
    </source>
</evidence>
<keyword evidence="4" id="KW-1185">Reference proteome</keyword>
<dbReference type="GO" id="GO:0010598">
    <property type="term" value="C:NAD(P)H dehydrogenase complex (plastoquinone)"/>
    <property type="evidence" value="ECO:0007669"/>
    <property type="project" value="InterPro"/>
</dbReference>
<keyword evidence="2" id="KW-0812">Transmembrane</keyword>
<dbReference type="InterPro" id="IPR044199">
    <property type="entry name" value="NdhU_chloroplastic"/>
</dbReference>
<reference evidence="3 4" key="1">
    <citation type="submission" date="2019-06" db="EMBL/GenBank/DDBJ databases">
        <title>A chromosomal-level reference genome of Carpinus fangiana (Coryloideae, Betulaceae).</title>
        <authorList>
            <person name="Yang X."/>
            <person name="Wang Z."/>
            <person name="Zhang L."/>
            <person name="Hao G."/>
            <person name="Liu J."/>
            <person name="Yang Y."/>
        </authorList>
    </citation>
    <scope>NUCLEOTIDE SEQUENCE [LARGE SCALE GENOMIC DNA]</scope>
    <source>
        <strain evidence="3">Cfa_2016G</strain>
        <tissue evidence="3">Leaf</tissue>
    </source>
</reference>
<proteinExistence type="predicted"/>
<dbReference type="GO" id="GO:0009535">
    <property type="term" value="C:chloroplast thylakoid membrane"/>
    <property type="evidence" value="ECO:0007669"/>
    <property type="project" value="InterPro"/>
</dbReference>
<dbReference type="PANTHER" id="PTHR47726:SF1">
    <property type="entry name" value="NAD(P)H-QUINONE OXIDOREDUCTASE SUBUNIT U, CHLOROPLASTIC"/>
    <property type="match status" value="1"/>
</dbReference>
<dbReference type="FunFam" id="1.10.287.110:FF:000080">
    <property type="entry name" value="NAD(P)H-quinone oxidoreductase subunit U chloroplastic"/>
    <property type="match status" value="1"/>
</dbReference>